<dbReference type="Proteomes" id="UP001162031">
    <property type="component" value="Unassembled WGS sequence"/>
</dbReference>
<accession>A0AAV0T2R9</accession>
<reference evidence="1" key="1">
    <citation type="submission" date="2022-12" db="EMBL/GenBank/DDBJ databases">
        <authorList>
            <person name="Webb A."/>
        </authorList>
    </citation>
    <scope>NUCLEOTIDE SEQUENCE</scope>
    <source>
        <strain evidence="1">Hp1</strain>
    </source>
</reference>
<evidence type="ECO:0000313" key="1">
    <source>
        <dbReference type="EMBL" id="CAI5713211.1"/>
    </source>
</evidence>
<dbReference type="EMBL" id="CANTFL010000090">
    <property type="protein sequence ID" value="CAI5713211.1"/>
    <property type="molecule type" value="Genomic_DNA"/>
</dbReference>
<keyword evidence="2" id="KW-1185">Reference proteome</keyword>
<comment type="caution">
    <text evidence="1">The sequence shown here is derived from an EMBL/GenBank/DDBJ whole genome shotgun (WGS) entry which is preliminary data.</text>
</comment>
<name>A0AAV0T2R9_HYABA</name>
<dbReference type="AlphaFoldDB" id="A0AAV0T2R9"/>
<protein>
    <recommendedName>
        <fullName evidence="3">RxLR effector protein</fullName>
    </recommendedName>
</protein>
<gene>
    <name evidence="1" type="ORF">HBR001_LOCUS998</name>
</gene>
<evidence type="ECO:0000313" key="2">
    <source>
        <dbReference type="Proteomes" id="UP001162031"/>
    </source>
</evidence>
<organism evidence="1 2">
    <name type="scientific">Hyaloperonospora brassicae</name>
    <name type="common">Brassica downy mildew</name>
    <name type="synonym">Peronospora brassicae</name>
    <dbReference type="NCBI Taxonomy" id="162125"/>
    <lineage>
        <taxon>Eukaryota</taxon>
        <taxon>Sar</taxon>
        <taxon>Stramenopiles</taxon>
        <taxon>Oomycota</taxon>
        <taxon>Peronosporomycetes</taxon>
        <taxon>Peronosporales</taxon>
        <taxon>Peronosporaceae</taxon>
        <taxon>Hyaloperonospora</taxon>
    </lineage>
</organism>
<proteinExistence type="predicted"/>
<evidence type="ECO:0008006" key="3">
    <source>
        <dbReference type="Google" id="ProtNLM"/>
    </source>
</evidence>
<sequence length="263" mass="29323">MKTMLGLVESDTNKLLTIAKAHTLSQQQSASNADRAIEFLTALTDKNLGLFKKHLVKTVKKRKQPEELDADTLVAKFLVTSFGDETLAKAFVKLGDADGLLAASKVRSMVFRKWAAEGKKLKDIIPLLKVTDDVEIFEPQVTNFLLKFGKETEGPDFLISDVNEAMLRHWGGNYARYISGILRWEAKQGGAAKFTAGSRYHWALSDLTQYPTSPDSLVNNLKIIQGQHSYLRDGEYLHLTDDQLKKVGEDYAHVLKLVSGDPV</sequence>